<reference evidence="2" key="1">
    <citation type="journal article" date="2022" name="Nat. Commun.">
        <title>Chromosome evolution and the genetic basis of agronomically important traits in greater yam.</title>
        <authorList>
            <person name="Bredeson J.V."/>
            <person name="Lyons J.B."/>
            <person name="Oniyinde I.O."/>
            <person name="Okereke N.R."/>
            <person name="Kolade O."/>
            <person name="Nnabue I."/>
            <person name="Nwadili C.O."/>
            <person name="Hribova E."/>
            <person name="Parker M."/>
            <person name="Nwogha J."/>
            <person name="Shu S."/>
            <person name="Carlson J."/>
            <person name="Kariba R."/>
            <person name="Muthemba S."/>
            <person name="Knop K."/>
            <person name="Barton G.J."/>
            <person name="Sherwood A.V."/>
            <person name="Lopez-Montes A."/>
            <person name="Asiedu R."/>
            <person name="Jamnadass R."/>
            <person name="Muchugi A."/>
            <person name="Goodstein D."/>
            <person name="Egesi C.N."/>
            <person name="Featherston J."/>
            <person name="Asfaw A."/>
            <person name="Simpson G.G."/>
            <person name="Dolezel J."/>
            <person name="Hendre P.S."/>
            <person name="Van Deynze A."/>
            <person name="Kumar P.L."/>
            <person name="Obidiegwu J.E."/>
            <person name="Bhattacharjee R."/>
            <person name="Rokhsar D.S."/>
        </authorList>
    </citation>
    <scope>NUCLEOTIDE SEQUENCE [LARGE SCALE GENOMIC DNA]</scope>
    <source>
        <strain evidence="2">cv. TDa95/00328</strain>
    </source>
</reference>
<evidence type="ECO:0000313" key="2">
    <source>
        <dbReference type="Proteomes" id="UP000827976"/>
    </source>
</evidence>
<dbReference type="Proteomes" id="UP000827976">
    <property type="component" value="Chromosome 9"/>
</dbReference>
<dbReference type="EMBL" id="CM037019">
    <property type="protein sequence ID" value="KAH7672098.1"/>
    <property type="molecule type" value="Genomic_DNA"/>
</dbReference>
<comment type="caution">
    <text evidence="1">The sequence shown here is derived from an EMBL/GenBank/DDBJ whole genome shotgun (WGS) entry which is preliminary data.</text>
</comment>
<evidence type="ECO:0000313" key="1">
    <source>
        <dbReference type="EMBL" id="KAH7672098.1"/>
    </source>
</evidence>
<organism evidence="1 2">
    <name type="scientific">Dioscorea alata</name>
    <name type="common">Purple yam</name>
    <dbReference type="NCBI Taxonomy" id="55571"/>
    <lineage>
        <taxon>Eukaryota</taxon>
        <taxon>Viridiplantae</taxon>
        <taxon>Streptophyta</taxon>
        <taxon>Embryophyta</taxon>
        <taxon>Tracheophyta</taxon>
        <taxon>Spermatophyta</taxon>
        <taxon>Magnoliopsida</taxon>
        <taxon>Liliopsida</taxon>
        <taxon>Dioscoreales</taxon>
        <taxon>Dioscoreaceae</taxon>
        <taxon>Dioscorea</taxon>
    </lineage>
</organism>
<gene>
    <name evidence="1" type="ORF">IHE45_09G031100</name>
</gene>
<proteinExistence type="predicted"/>
<accession>A0ACB7VEA3</accession>
<name>A0ACB7VEA3_DIOAL</name>
<keyword evidence="2" id="KW-1185">Reference proteome</keyword>
<protein>
    <submittedName>
        <fullName evidence="1">Retrotransposon gag domain-containing protein</fullName>
    </submittedName>
</protein>
<sequence length="365" mass="40877">MRLEIPKFDGTDPESCVFKIEEFFNFHETPASLRLRIVSFHLEGKASAWYQWMKGSNLLTTWPDFLSNVKQRFGSSVYEDHQGNLSKLSQTSTVAEFQTEFEELMNLVTGIPEHLLISVFIAGLRPHLRREMLLQRPTTLIATFSLTRAYEARYEEAPQDQCTSFRGAARAHSQTPCPVSFRSQPIPLNTPVPSLLAPPPKTGGTAAMANPLPIRRLTPIEMQERRNKGLCFKCDQKWTAGHRCRSQCLLLPSDVEDDPDTHTSADSPPTPEVEVVTGDISSMNSLAGQDNPRSLRMLGMISSHSFHVLIDGRSTHNFMKPSLAEKLGLHVKPTRPFRVYIGNGDHLICSVHCPQIPLCLQGTLS</sequence>